<evidence type="ECO:0000313" key="1">
    <source>
        <dbReference type="EMBL" id="CAF4854917.1"/>
    </source>
</evidence>
<dbReference type="EMBL" id="CAJOBP010062065">
    <property type="protein sequence ID" value="CAF4854917.1"/>
    <property type="molecule type" value="Genomic_DNA"/>
</dbReference>
<gene>
    <name evidence="1" type="ORF">UJA718_LOCUS43636</name>
</gene>
<accession>A0A821S7Z4</accession>
<comment type="caution">
    <text evidence="1">The sequence shown here is derived from an EMBL/GenBank/DDBJ whole genome shotgun (WGS) entry which is preliminary data.</text>
</comment>
<reference evidence="1" key="1">
    <citation type="submission" date="2021-02" db="EMBL/GenBank/DDBJ databases">
        <authorList>
            <person name="Nowell W R."/>
        </authorList>
    </citation>
    <scope>NUCLEOTIDE SEQUENCE</scope>
</reference>
<feature type="non-terminal residue" evidence="1">
    <location>
        <position position="89"/>
    </location>
</feature>
<dbReference type="AlphaFoldDB" id="A0A821S7Z4"/>
<proteinExistence type="predicted"/>
<protein>
    <submittedName>
        <fullName evidence="1">Uncharacterized protein</fullName>
    </submittedName>
</protein>
<organism evidence="1 2">
    <name type="scientific">Rotaria socialis</name>
    <dbReference type="NCBI Taxonomy" id="392032"/>
    <lineage>
        <taxon>Eukaryota</taxon>
        <taxon>Metazoa</taxon>
        <taxon>Spiralia</taxon>
        <taxon>Gnathifera</taxon>
        <taxon>Rotifera</taxon>
        <taxon>Eurotatoria</taxon>
        <taxon>Bdelloidea</taxon>
        <taxon>Philodinida</taxon>
        <taxon>Philodinidae</taxon>
        <taxon>Rotaria</taxon>
    </lineage>
</organism>
<sequence length="89" mass="10562">MKKEDHDVLEQCHQNYLKKEYHLEALHVFAQVDSHNELMIEKCCTDIRSFYEVDANQKQVQHNISKQPKTNNKPLRLAKNARVMITKNI</sequence>
<keyword evidence="2" id="KW-1185">Reference proteome</keyword>
<evidence type="ECO:0000313" key="2">
    <source>
        <dbReference type="Proteomes" id="UP000663873"/>
    </source>
</evidence>
<name>A0A821S7Z4_9BILA</name>
<dbReference type="Proteomes" id="UP000663873">
    <property type="component" value="Unassembled WGS sequence"/>
</dbReference>